<feature type="region of interest" description="Disordered" evidence="1">
    <location>
        <begin position="96"/>
        <end position="126"/>
    </location>
</feature>
<evidence type="ECO:0000313" key="2">
    <source>
        <dbReference type="EMBL" id="CAD8369660.1"/>
    </source>
</evidence>
<proteinExistence type="predicted"/>
<organism evidence="2">
    <name type="scientific">Minutocellus polymorphus</name>
    <dbReference type="NCBI Taxonomy" id="265543"/>
    <lineage>
        <taxon>Eukaryota</taxon>
        <taxon>Sar</taxon>
        <taxon>Stramenopiles</taxon>
        <taxon>Ochrophyta</taxon>
        <taxon>Bacillariophyta</taxon>
        <taxon>Mediophyceae</taxon>
        <taxon>Cymatosirophycidae</taxon>
        <taxon>Cymatosirales</taxon>
        <taxon>Cymatosiraceae</taxon>
        <taxon>Minutocellus</taxon>
    </lineage>
</organism>
<feature type="compositionally biased region" description="Basic residues" evidence="1">
    <location>
        <begin position="112"/>
        <end position="125"/>
    </location>
</feature>
<reference evidence="2" key="1">
    <citation type="submission" date="2021-01" db="EMBL/GenBank/DDBJ databases">
        <authorList>
            <person name="Corre E."/>
            <person name="Pelletier E."/>
            <person name="Niang G."/>
            <person name="Scheremetjew M."/>
            <person name="Finn R."/>
            <person name="Kale V."/>
            <person name="Holt S."/>
            <person name="Cochrane G."/>
            <person name="Meng A."/>
            <person name="Brown T."/>
            <person name="Cohen L."/>
        </authorList>
    </citation>
    <scope>NUCLEOTIDE SEQUENCE</scope>
    <source>
        <strain evidence="2">CCMP3303</strain>
    </source>
</reference>
<name>A0A7S0AP72_9STRA</name>
<evidence type="ECO:0000256" key="1">
    <source>
        <dbReference type="SAM" id="MobiDB-lite"/>
    </source>
</evidence>
<gene>
    <name evidence="2" type="ORF">MPOL1434_LOCUS5570</name>
</gene>
<dbReference type="EMBL" id="HBEJ01009474">
    <property type="protein sequence ID" value="CAD8369660.1"/>
    <property type="molecule type" value="Transcribed_RNA"/>
</dbReference>
<sequence length="205" mass="21678">MGAGEPTLIPSSLCDDALSIAADDVQAFYITSNRPVVDYTSTRTREGNVVAENECVAVLIGKGKEYPFKKSHKKRIFNGQLDLLCDLPQGLSGISGETRYPFGPPGRGGGGGKKKKGGRGKKAKFMPRDGTSDAVCEDDDDCNDDLACIDDRCETRIGFIGGQVGLDECGLDGSPCVAGADCCSAYKCELIGSGSNHRRCKPLDS</sequence>
<accession>A0A7S0AP72</accession>
<protein>
    <submittedName>
        <fullName evidence="2">Uncharacterized protein</fullName>
    </submittedName>
</protein>
<dbReference type="AlphaFoldDB" id="A0A7S0AP72"/>